<dbReference type="AlphaFoldDB" id="A0A0G1GXD9"/>
<gene>
    <name evidence="2" type="ORF">UW22_C0004G0008</name>
</gene>
<keyword evidence="1" id="KW-1133">Transmembrane helix</keyword>
<name>A0A0G1GXD9_9BACT</name>
<comment type="caution">
    <text evidence="2">The sequence shown here is derived from an EMBL/GenBank/DDBJ whole genome shotgun (WGS) entry which is preliminary data.</text>
</comment>
<organism evidence="2 3">
    <name type="scientific">Candidatus Gottesmanbacteria bacterium GW2011_GWB1_44_11c</name>
    <dbReference type="NCBI Taxonomy" id="1618447"/>
    <lineage>
        <taxon>Bacteria</taxon>
        <taxon>Candidatus Gottesmaniibacteriota</taxon>
    </lineage>
</organism>
<dbReference type="Proteomes" id="UP000034617">
    <property type="component" value="Unassembled WGS sequence"/>
</dbReference>
<feature type="transmembrane region" description="Helical" evidence="1">
    <location>
        <begin position="84"/>
        <end position="106"/>
    </location>
</feature>
<evidence type="ECO:0000256" key="1">
    <source>
        <dbReference type="SAM" id="Phobius"/>
    </source>
</evidence>
<dbReference type="EMBL" id="LCHM01000004">
    <property type="protein sequence ID" value="KKT38878.1"/>
    <property type="molecule type" value="Genomic_DNA"/>
</dbReference>
<feature type="transmembrane region" description="Helical" evidence="1">
    <location>
        <begin position="36"/>
        <end position="64"/>
    </location>
</feature>
<sequence length="122" mass="12718">MENVFAAGKSLGTIGGEGLGPFAKKTGNPIASITSAISGVIGILTVIATIWFLIQFLIGGIAWISSAGDKTKLTEARERLTNAFIGLLVVVAGWAILAVAGQFFGWTDILAPAGLLEKIRFQ</sequence>
<accession>A0A0G1GXD9</accession>
<proteinExistence type="predicted"/>
<keyword evidence="1" id="KW-0812">Transmembrane</keyword>
<reference evidence="2 3" key="1">
    <citation type="journal article" date="2015" name="Nature">
        <title>rRNA introns, odd ribosomes, and small enigmatic genomes across a large radiation of phyla.</title>
        <authorList>
            <person name="Brown C.T."/>
            <person name="Hug L.A."/>
            <person name="Thomas B.C."/>
            <person name="Sharon I."/>
            <person name="Castelle C.J."/>
            <person name="Singh A."/>
            <person name="Wilkins M.J."/>
            <person name="Williams K.H."/>
            <person name="Banfield J.F."/>
        </authorList>
    </citation>
    <scope>NUCLEOTIDE SEQUENCE [LARGE SCALE GENOMIC DNA]</scope>
</reference>
<protein>
    <submittedName>
        <fullName evidence="2">Uncharacterized protein</fullName>
    </submittedName>
</protein>
<evidence type="ECO:0000313" key="2">
    <source>
        <dbReference type="EMBL" id="KKT38878.1"/>
    </source>
</evidence>
<keyword evidence="1" id="KW-0472">Membrane</keyword>
<evidence type="ECO:0000313" key="3">
    <source>
        <dbReference type="Proteomes" id="UP000034617"/>
    </source>
</evidence>